<evidence type="ECO:0000313" key="5">
    <source>
        <dbReference type="Proteomes" id="UP001143486"/>
    </source>
</evidence>
<sequence length="238" mass="24974">MTDIDLKGRLALVSGASRGIGRALALELARAGAHVIATARTQGALEELDDAIKAAGGTTTLVPMDLMSEDGIEQLGQIVTDRWGKLDIMIANAGALGELTPAAQVKAKTWQNVLGVNLVAPARMIRAFEGPLLSSDAGRAVFISSGAASSRRAFWAPYAAAKSGLDALAQSWAAEHVNSPSLRINVVYPGAMRTRMRAKAFPGEDPNSLPEPAALWPLVAELVGPDCARHGEIVRFEG</sequence>
<evidence type="ECO:0000259" key="3">
    <source>
        <dbReference type="SMART" id="SM00822"/>
    </source>
</evidence>
<dbReference type="PANTHER" id="PTHR44196:SF1">
    <property type="entry name" value="DEHYDROGENASE_REDUCTASE SDR FAMILY MEMBER 7B"/>
    <property type="match status" value="1"/>
</dbReference>
<comment type="caution">
    <text evidence="4">The sequence shown here is derived from an EMBL/GenBank/DDBJ whole genome shotgun (WGS) entry which is preliminary data.</text>
</comment>
<evidence type="ECO:0000256" key="1">
    <source>
        <dbReference type="ARBA" id="ARBA00006484"/>
    </source>
</evidence>
<dbReference type="PANTHER" id="PTHR44196">
    <property type="entry name" value="DEHYDROGENASE/REDUCTASE SDR FAMILY MEMBER 7B"/>
    <property type="match status" value="1"/>
</dbReference>
<comment type="similarity">
    <text evidence="1">Belongs to the short-chain dehydrogenases/reductases (SDR) family.</text>
</comment>
<dbReference type="AlphaFoldDB" id="A0A9W6MPW7"/>
<dbReference type="GO" id="GO:0016491">
    <property type="term" value="F:oxidoreductase activity"/>
    <property type="evidence" value="ECO:0007669"/>
    <property type="project" value="UniProtKB-KW"/>
</dbReference>
<keyword evidence="5" id="KW-1185">Reference proteome</keyword>
<organism evidence="4 5">
    <name type="scientific">Maricaulis virginensis</name>
    <dbReference type="NCBI Taxonomy" id="144022"/>
    <lineage>
        <taxon>Bacteria</taxon>
        <taxon>Pseudomonadati</taxon>
        <taxon>Pseudomonadota</taxon>
        <taxon>Alphaproteobacteria</taxon>
        <taxon>Maricaulales</taxon>
        <taxon>Maricaulaceae</taxon>
        <taxon>Maricaulis</taxon>
    </lineage>
</organism>
<dbReference type="RefSeq" id="WP_271187721.1">
    <property type="nucleotide sequence ID" value="NZ_BSFE01000010.1"/>
</dbReference>
<evidence type="ECO:0000256" key="2">
    <source>
        <dbReference type="ARBA" id="ARBA00023002"/>
    </source>
</evidence>
<dbReference type="SMART" id="SM00822">
    <property type="entry name" value="PKS_KR"/>
    <property type="match status" value="1"/>
</dbReference>
<feature type="domain" description="Ketoreductase" evidence="3">
    <location>
        <begin position="9"/>
        <end position="192"/>
    </location>
</feature>
<dbReference type="InterPro" id="IPR036291">
    <property type="entry name" value="NAD(P)-bd_dom_sf"/>
</dbReference>
<protein>
    <submittedName>
        <fullName evidence="4">Oxidoreductase</fullName>
    </submittedName>
</protein>
<dbReference type="PROSITE" id="PS00061">
    <property type="entry name" value="ADH_SHORT"/>
    <property type="match status" value="1"/>
</dbReference>
<gene>
    <name evidence="4" type="ORF">GCM10017621_28770</name>
</gene>
<dbReference type="Gene3D" id="3.40.50.720">
    <property type="entry name" value="NAD(P)-binding Rossmann-like Domain"/>
    <property type="match status" value="1"/>
</dbReference>
<dbReference type="Pfam" id="PF00106">
    <property type="entry name" value="adh_short"/>
    <property type="match status" value="1"/>
</dbReference>
<dbReference type="PRINTS" id="PR00081">
    <property type="entry name" value="GDHRDH"/>
</dbReference>
<dbReference type="InterPro" id="IPR057326">
    <property type="entry name" value="KR_dom"/>
</dbReference>
<reference evidence="4" key="1">
    <citation type="journal article" date="2014" name="Int. J. Syst. Evol. Microbiol.">
        <title>Complete genome sequence of Corynebacterium casei LMG S-19264T (=DSM 44701T), isolated from a smear-ripened cheese.</title>
        <authorList>
            <consortium name="US DOE Joint Genome Institute (JGI-PGF)"/>
            <person name="Walter F."/>
            <person name="Albersmeier A."/>
            <person name="Kalinowski J."/>
            <person name="Ruckert C."/>
        </authorList>
    </citation>
    <scope>NUCLEOTIDE SEQUENCE</scope>
    <source>
        <strain evidence="4">VKM B-1513</strain>
    </source>
</reference>
<dbReference type="Proteomes" id="UP001143486">
    <property type="component" value="Unassembled WGS sequence"/>
</dbReference>
<keyword evidence="2" id="KW-0560">Oxidoreductase</keyword>
<proteinExistence type="inferred from homology"/>
<dbReference type="EMBL" id="BSFE01000010">
    <property type="protein sequence ID" value="GLK53369.1"/>
    <property type="molecule type" value="Genomic_DNA"/>
</dbReference>
<accession>A0A9W6MPW7</accession>
<reference evidence="4" key="2">
    <citation type="submission" date="2023-01" db="EMBL/GenBank/DDBJ databases">
        <authorList>
            <person name="Sun Q."/>
            <person name="Evtushenko L."/>
        </authorList>
    </citation>
    <scope>NUCLEOTIDE SEQUENCE</scope>
    <source>
        <strain evidence="4">VKM B-1513</strain>
    </source>
</reference>
<dbReference type="InterPro" id="IPR002347">
    <property type="entry name" value="SDR_fam"/>
</dbReference>
<name>A0A9W6MPW7_9PROT</name>
<dbReference type="GO" id="GO:0016020">
    <property type="term" value="C:membrane"/>
    <property type="evidence" value="ECO:0007669"/>
    <property type="project" value="TreeGrafter"/>
</dbReference>
<evidence type="ECO:0000313" key="4">
    <source>
        <dbReference type="EMBL" id="GLK53369.1"/>
    </source>
</evidence>
<dbReference type="SUPFAM" id="SSF51735">
    <property type="entry name" value="NAD(P)-binding Rossmann-fold domains"/>
    <property type="match status" value="1"/>
</dbReference>
<dbReference type="InterPro" id="IPR020904">
    <property type="entry name" value="Sc_DH/Rdtase_CS"/>
</dbReference>